<dbReference type="HOGENOM" id="CLU_1597047_0_0_1"/>
<feature type="compositionally biased region" description="Pro residues" evidence="1">
    <location>
        <begin position="121"/>
        <end position="136"/>
    </location>
</feature>
<evidence type="ECO:0000313" key="3">
    <source>
        <dbReference type="Proteomes" id="UP000026961"/>
    </source>
</evidence>
<dbReference type="EnsemblPlants" id="OGLUM06G20010.1">
    <property type="protein sequence ID" value="OGLUM06G20010.1"/>
    <property type="gene ID" value="OGLUM06G20010"/>
</dbReference>
<reference evidence="2" key="2">
    <citation type="submission" date="2018-05" db="EMBL/GenBank/DDBJ databases">
        <title>OgluRS3 (Oryza glumaepatula Reference Sequence Version 3).</title>
        <authorList>
            <person name="Zhang J."/>
            <person name="Kudrna D."/>
            <person name="Lee S."/>
            <person name="Talag J."/>
            <person name="Welchert J."/>
            <person name="Wing R.A."/>
        </authorList>
    </citation>
    <scope>NUCLEOTIDE SEQUENCE [LARGE SCALE GENOMIC DNA]</scope>
</reference>
<accession>A0A0E0AB25</accession>
<feature type="compositionally biased region" description="Basic residues" evidence="1">
    <location>
        <begin position="72"/>
        <end position="83"/>
    </location>
</feature>
<feature type="compositionally biased region" description="Gly residues" evidence="1">
    <location>
        <begin position="57"/>
        <end position="67"/>
    </location>
</feature>
<sequence length="167" mass="16658">MAGVAGDAAAGAGDAIGAHVAFVVEQLWRGERARGARAPSPAAGGACGGGAVAVAGGGTTGAEGGAGPALLPRRRAQSGARRHGAGDAVLGSFLAVVDRMAVTEVELVASPWSAPGLDASPPLPAPHGPHPLPPRSAPARLARRQRRRRAWRDPSAGLPKSQRGEEE</sequence>
<dbReference type="Gramene" id="OGLUM06G20010.1">
    <property type="protein sequence ID" value="OGLUM06G20010.1"/>
    <property type="gene ID" value="OGLUM06G20010"/>
</dbReference>
<keyword evidence="3" id="KW-1185">Reference proteome</keyword>
<name>A0A0E0AB25_9ORYZ</name>
<evidence type="ECO:0000256" key="1">
    <source>
        <dbReference type="SAM" id="MobiDB-lite"/>
    </source>
</evidence>
<feature type="region of interest" description="Disordered" evidence="1">
    <location>
        <begin position="57"/>
        <end position="84"/>
    </location>
</feature>
<organism evidence="2">
    <name type="scientific">Oryza glumipatula</name>
    <dbReference type="NCBI Taxonomy" id="40148"/>
    <lineage>
        <taxon>Eukaryota</taxon>
        <taxon>Viridiplantae</taxon>
        <taxon>Streptophyta</taxon>
        <taxon>Embryophyta</taxon>
        <taxon>Tracheophyta</taxon>
        <taxon>Spermatophyta</taxon>
        <taxon>Magnoliopsida</taxon>
        <taxon>Liliopsida</taxon>
        <taxon>Poales</taxon>
        <taxon>Poaceae</taxon>
        <taxon>BOP clade</taxon>
        <taxon>Oryzoideae</taxon>
        <taxon>Oryzeae</taxon>
        <taxon>Oryzinae</taxon>
        <taxon>Oryza</taxon>
    </lineage>
</organism>
<proteinExistence type="predicted"/>
<feature type="region of interest" description="Disordered" evidence="1">
    <location>
        <begin position="112"/>
        <end position="167"/>
    </location>
</feature>
<evidence type="ECO:0000313" key="2">
    <source>
        <dbReference type="EnsemblPlants" id="OGLUM06G20010.1"/>
    </source>
</evidence>
<reference evidence="2" key="1">
    <citation type="submission" date="2015-04" db="UniProtKB">
        <authorList>
            <consortium name="EnsemblPlants"/>
        </authorList>
    </citation>
    <scope>IDENTIFICATION</scope>
</reference>
<dbReference type="Proteomes" id="UP000026961">
    <property type="component" value="Chromosome 6"/>
</dbReference>
<protein>
    <submittedName>
        <fullName evidence="2">Uncharacterized protein</fullName>
    </submittedName>
</protein>
<feature type="compositionally biased region" description="Basic residues" evidence="1">
    <location>
        <begin position="141"/>
        <end position="150"/>
    </location>
</feature>
<dbReference type="AlphaFoldDB" id="A0A0E0AB25"/>